<sequence>MNVFLNILVILLAIIAFLVLYYLSLKRDQKARDFHLSLKNTDYETGEEIGVDNSNMYQETKTKIKEEKKIEESVLKEFPREEYPLREYYNKNYIRLFARDPGFLFAYWEIKNPDFYQNEAFLRLVNTKKNNSHDIRINHQARDWYLQAEPANNYYILIGFKKNGVFYPLIQSNEITTPLNQPSAIVDEQWMTIEELSKYSYRIDMGSISLIKEIEARKMEAELEADSYSLVKTK</sequence>
<dbReference type="RefSeq" id="WP_230868704.1">
    <property type="nucleotide sequence ID" value="NZ_CP046640.1"/>
</dbReference>
<accession>A0A8A7K6N5</accession>
<gene>
    <name evidence="2" type="ORF">GM661_03135</name>
</gene>
<keyword evidence="1" id="KW-0472">Membrane</keyword>
<dbReference type="EMBL" id="CP046640">
    <property type="protein sequence ID" value="QTL97041.1"/>
    <property type="molecule type" value="Genomic_DNA"/>
</dbReference>
<organism evidence="2 3">
    <name type="scientific">Iocasia fonsfrigidae</name>
    <dbReference type="NCBI Taxonomy" id="2682810"/>
    <lineage>
        <taxon>Bacteria</taxon>
        <taxon>Bacillati</taxon>
        <taxon>Bacillota</taxon>
        <taxon>Clostridia</taxon>
        <taxon>Halanaerobiales</taxon>
        <taxon>Halanaerobiaceae</taxon>
        <taxon>Iocasia</taxon>
    </lineage>
</organism>
<feature type="transmembrane region" description="Helical" evidence="1">
    <location>
        <begin position="6"/>
        <end position="23"/>
    </location>
</feature>
<keyword evidence="1" id="KW-0812">Transmembrane</keyword>
<dbReference type="Proteomes" id="UP000665020">
    <property type="component" value="Chromosome"/>
</dbReference>
<keyword evidence="3" id="KW-1185">Reference proteome</keyword>
<dbReference type="KEGG" id="ifn:GM661_03135"/>
<dbReference type="AlphaFoldDB" id="A0A8A7K6N5"/>
<evidence type="ECO:0000313" key="2">
    <source>
        <dbReference type="EMBL" id="QTL97041.1"/>
    </source>
</evidence>
<keyword evidence="1" id="KW-1133">Transmembrane helix</keyword>
<dbReference type="Pfam" id="PF16258">
    <property type="entry name" value="DUF4912"/>
    <property type="match status" value="1"/>
</dbReference>
<evidence type="ECO:0000313" key="3">
    <source>
        <dbReference type="Proteomes" id="UP000665020"/>
    </source>
</evidence>
<reference evidence="2" key="1">
    <citation type="submission" date="2019-12" db="EMBL/GenBank/DDBJ databases">
        <authorList>
            <person name="zhang j."/>
            <person name="sun C.M."/>
        </authorList>
    </citation>
    <scope>NUCLEOTIDE SEQUENCE</scope>
    <source>
        <strain evidence="2">NS-1</strain>
    </source>
</reference>
<proteinExistence type="predicted"/>
<dbReference type="InterPro" id="IPR032585">
    <property type="entry name" value="DUF4912"/>
</dbReference>
<evidence type="ECO:0000256" key="1">
    <source>
        <dbReference type="SAM" id="Phobius"/>
    </source>
</evidence>
<protein>
    <submittedName>
        <fullName evidence="2">DUF4912 domain-containing protein</fullName>
    </submittedName>
</protein>
<name>A0A8A7K6N5_9FIRM</name>